<dbReference type="Proteomes" id="UP000092611">
    <property type="component" value="Unassembled WGS sequence"/>
</dbReference>
<dbReference type="GO" id="GO:0003700">
    <property type="term" value="F:DNA-binding transcription factor activity"/>
    <property type="evidence" value="ECO:0007669"/>
    <property type="project" value="InterPro"/>
</dbReference>
<dbReference type="PANTHER" id="PTHR43280">
    <property type="entry name" value="ARAC-FAMILY TRANSCRIPTIONAL REGULATOR"/>
    <property type="match status" value="1"/>
</dbReference>
<dbReference type="CDD" id="cd06995">
    <property type="entry name" value="cupin_YkgD-like_N"/>
    <property type="match status" value="1"/>
</dbReference>
<dbReference type="InterPro" id="IPR014710">
    <property type="entry name" value="RmlC-like_jellyroll"/>
</dbReference>
<protein>
    <submittedName>
        <fullName evidence="5">AraC family transcriptional regulator</fullName>
    </submittedName>
</protein>
<dbReference type="GO" id="GO:0043565">
    <property type="term" value="F:sequence-specific DNA binding"/>
    <property type="evidence" value="ECO:0007669"/>
    <property type="project" value="InterPro"/>
</dbReference>
<reference evidence="5 6" key="1">
    <citation type="submission" date="2016-06" db="EMBL/GenBank/DDBJ databases">
        <title>Draft genome of Haemophilus haemolyticus CCUG 24149.</title>
        <authorList>
            <person name="Engstrom-Jakobsson H."/>
            <person name="Salva-Serra F."/>
            <person name="Thorell K."/>
            <person name="Gonzales-Siles L."/>
            <person name="Karlsson R."/>
            <person name="Boulund F."/>
            <person name="Engstrand L."/>
            <person name="Kristiansson E."/>
            <person name="Moore E."/>
        </authorList>
    </citation>
    <scope>NUCLEOTIDE SEQUENCE [LARGE SCALE GENOMIC DNA]</scope>
    <source>
        <strain evidence="5 6">CCUG 24149</strain>
    </source>
</reference>
<dbReference type="InterPro" id="IPR032783">
    <property type="entry name" value="AraC_lig"/>
</dbReference>
<dbReference type="EMBL" id="LZDL01000027">
    <property type="protein sequence ID" value="OBX46316.1"/>
    <property type="molecule type" value="Genomic_DNA"/>
</dbReference>
<dbReference type="PROSITE" id="PS01124">
    <property type="entry name" value="HTH_ARAC_FAMILY_2"/>
    <property type="match status" value="1"/>
</dbReference>
<dbReference type="SUPFAM" id="SSF51215">
    <property type="entry name" value="Regulatory protein AraC"/>
    <property type="match status" value="1"/>
</dbReference>
<dbReference type="Pfam" id="PF12852">
    <property type="entry name" value="Cupin_6"/>
    <property type="match status" value="1"/>
</dbReference>
<dbReference type="PANTHER" id="PTHR43280:SF11">
    <property type="entry name" value="RCS-SPECIFIC HTH-TYPE TRANSCRIPTIONAL ACTIVATOR RCLR"/>
    <property type="match status" value="1"/>
</dbReference>
<name>A0A1B8PEC7_HAEHA</name>
<comment type="caution">
    <text evidence="5">The sequence shown here is derived from an EMBL/GenBank/DDBJ whole genome shotgun (WGS) entry which is preliminary data.</text>
</comment>
<evidence type="ECO:0000256" key="3">
    <source>
        <dbReference type="ARBA" id="ARBA00023163"/>
    </source>
</evidence>
<evidence type="ECO:0000313" key="5">
    <source>
        <dbReference type="EMBL" id="OBX46316.1"/>
    </source>
</evidence>
<keyword evidence="1" id="KW-0805">Transcription regulation</keyword>
<dbReference type="RefSeq" id="WP_065246634.1">
    <property type="nucleotide sequence ID" value="NZ_LZDL01000027.1"/>
</dbReference>
<dbReference type="Gene3D" id="1.10.10.60">
    <property type="entry name" value="Homeodomain-like"/>
    <property type="match status" value="2"/>
</dbReference>
<evidence type="ECO:0000256" key="1">
    <source>
        <dbReference type="ARBA" id="ARBA00023015"/>
    </source>
</evidence>
<accession>A0A1B8PEC7</accession>
<proteinExistence type="predicted"/>
<dbReference type="SMART" id="SM00342">
    <property type="entry name" value="HTH_ARAC"/>
    <property type="match status" value="1"/>
</dbReference>
<keyword evidence="3" id="KW-0804">Transcription</keyword>
<evidence type="ECO:0000259" key="4">
    <source>
        <dbReference type="PROSITE" id="PS01124"/>
    </source>
</evidence>
<feature type="domain" description="HTH araC/xylS-type" evidence="4">
    <location>
        <begin position="197"/>
        <end position="295"/>
    </location>
</feature>
<dbReference type="Gene3D" id="2.60.120.10">
    <property type="entry name" value="Jelly Rolls"/>
    <property type="match status" value="1"/>
</dbReference>
<sequence>MDYLDKLTHLAQVRGEINIRCEFQGEWQVAHQEKDAGKGVFHLIEQGECWLTLGQKQFHLKEGDIFFLPQNQPHFMRHSSNQIKDASLKKSWQGAFELYQVGQGTPDLKMFCGAFYYQQDALLTASMPEYLHLNLCDTPIHPLVQLFLQEAQKNDAGTKSVVDALSNVLLIYILRHAIQENLITGGVLLALQDKRLNTVLGAILQRPQEDWRIEQLADLSAMSRANFIRVFQQQLGMSPGRFITQVRLQSAAFLLKQSQQSVLAIALEVGYQSEAHFSKAFKNYYQLSPSQYRKSASL</sequence>
<gene>
    <name evidence="5" type="ORF">A9Z62_03540</name>
</gene>
<dbReference type="PRINTS" id="PR00032">
    <property type="entry name" value="HTHARAC"/>
</dbReference>
<evidence type="ECO:0000256" key="2">
    <source>
        <dbReference type="ARBA" id="ARBA00023125"/>
    </source>
</evidence>
<evidence type="ECO:0000313" key="6">
    <source>
        <dbReference type="Proteomes" id="UP000092611"/>
    </source>
</evidence>
<keyword evidence="2" id="KW-0238">DNA-binding</keyword>
<dbReference type="InterPro" id="IPR037923">
    <property type="entry name" value="HTH-like"/>
</dbReference>
<organism evidence="5 6">
    <name type="scientific">Haemophilus haemolyticus</name>
    <dbReference type="NCBI Taxonomy" id="726"/>
    <lineage>
        <taxon>Bacteria</taxon>
        <taxon>Pseudomonadati</taxon>
        <taxon>Pseudomonadota</taxon>
        <taxon>Gammaproteobacteria</taxon>
        <taxon>Pasteurellales</taxon>
        <taxon>Pasteurellaceae</taxon>
        <taxon>Haemophilus</taxon>
    </lineage>
</organism>
<dbReference type="PROSITE" id="PS00041">
    <property type="entry name" value="HTH_ARAC_FAMILY_1"/>
    <property type="match status" value="1"/>
</dbReference>
<dbReference type="Pfam" id="PF12833">
    <property type="entry name" value="HTH_18"/>
    <property type="match status" value="1"/>
</dbReference>
<dbReference type="OrthoDB" id="9783876at2"/>
<dbReference type="SUPFAM" id="SSF46689">
    <property type="entry name" value="Homeodomain-like"/>
    <property type="match status" value="2"/>
</dbReference>
<dbReference type="InterPro" id="IPR018060">
    <property type="entry name" value="HTH_AraC"/>
</dbReference>
<dbReference type="InterPro" id="IPR018062">
    <property type="entry name" value="HTH_AraC-typ_CS"/>
</dbReference>
<dbReference type="InterPro" id="IPR009057">
    <property type="entry name" value="Homeodomain-like_sf"/>
</dbReference>
<dbReference type="InterPro" id="IPR020449">
    <property type="entry name" value="Tscrpt_reg_AraC-type_HTH"/>
</dbReference>
<dbReference type="AlphaFoldDB" id="A0A1B8PEC7"/>